<evidence type="ECO:0000313" key="2">
    <source>
        <dbReference type="EMBL" id="MBO8462329.1"/>
    </source>
</evidence>
<dbReference type="InterPro" id="IPR050490">
    <property type="entry name" value="Bact_solute-bd_prot1"/>
</dbReference>
<dbReference type="PANTHER" id="PTHR43649:SF12">
    <property type="entry name" value="DIACETYLCHITOBIOSE BINDING PROTEIN DASA"/>
    <property type="match status" value="1"/>
</dbReference>
<protein>
    <submittedName>
        <fullName evidence="2">Sugar ABC transporter substrate-binding protein</fullName>
    </submittedName>
</protein>
<dbReference type="Gene3D" id="3.40.190.10">
    <property type="entry name" value="Periplasmic binding protein-like II"/>
    <property type="match status" value="1"/>
</dbReference>
<proteinExistence type="predicted"/>
<gene>
    <name evidence="2" type="ORF">IAC13_00180</name>
</gene>
<name>A0A9D9HXN0_9FIRM</name>
<organism evidence="2 3">
    <name type="scientific">Candidatus Scybalomonas excrementavium</name>
    <dbReference type="NCBI Taxonomy" id="2840943"/>
    <lineage>
        <taxon>Bacteria</taxon>
        <taxon>Bacillati</taxon>
        <taxon>Bacillota</taxon>
        <taxon>Clostridia</taxon>
        <taxon>Lachnospirales</taxon>
        <taxon>Lachnospiraceae</taxon>
        <taxon>Lachnospiraceae incertae sedis</taxon>
        <taxon>Candidatus Scybalomonas</taxon>
    </lineage>
</organism>
<evidence type="ECO:0000256" key="1">
    <source>
        <dbReference type="SAM" id="SignalP"/>
    </source>
</evidence>
<accession>A0A9D9HXN0</accession>
<reference evidence="2" key="1">
    <citation type="submission" date="2020-10" db="EMBL/GenBank/DDBJ databases">
        <authorList>
            <person name="Gilroy R."/>
        </authorList>
    </citation>
    <scope>NUCLEOTIDE SEQUENCE</scope>
    <source>
        <strain evidence="2">E3-2379</strain>
    </source>
</reference>
<feature type="chain" id="PRO_5038454884" evidence="1">
    <location>
        <begin position="22"/>
        <end position="435"/>
    </location>
</feature>
<dbReference type="Pfam" id="PF13416">
    <property type="entry name" value="SBP_bac_8"/>
    <property type="match status" value="1"/>
</dbReference>
<feature type="signal peptide" evidence="1">
    <location>
        <begin position="1"/>
        <end position="21"/>
    </location>
</feature>
<dbReference type="CDD" id="cd13585">
    <property type="entry name" value="PBP2_TMBP_like"/>
    <property type="match status" value="1"/>
</dbReference>
<dbReference type="PANTHER" id="PTHR43649">
    <property type="entry name" value="ARABINOSE-BINDING PROTEIN-RELATED"/>
    <property type="match status" value="1"/>
</dbReference>
<sequence length="435" mass="48930">MKKKIISIGLCVAMISSILSGCGSTKETKDQGDNRSKTTISMWIPPLLNDTEKTFGTLLEGFEEENNCEVKFEIIPWDTYEEKWSAALSSGESPDIGYLYAEMYANYITSGLIEELSDYMTKEDYDEYLYLDRGEMMGGLYGVPIVTGVPFVLYYNQDILNDLGEKAPETWEDFERICKKATKDTDGDGKIDQYGYAVGLNSGDMSNLYMLNAYVYSWLWQAGGDIYNDDYKSVRFQDEAGQKAIEFFASLKDYMPQNVLSLAGTDAFSTIFGQGKAAFGVTRSRQNQKAQFAETYKDLNWGYVTSLKGEQYGTFGASDCLSIMSSSEHKELAMKLIKYICGSEFMTEYHKLAPGAPLTKSEAYTGEPEMERIVTEDKDKWRGLQVGPCGSEILENYASEIQAVIEGKKEVKQALDDAAKFANDVLDEYWEENDL</sequence>
<dbReference type="SUPFAM" id="SSF53850">
    <property type="entry name" value="Periplasmic binding protein-like II"/>
    <property type="match status" value="1"/>
</dbReference>
<dbReference type="PROSITE" id="PS51257">
    <property type="entry name" value="PROKAR_LIPOPROTEIN"/>
    <property type="match status" value="1"/>
</dbReference>
<evidence type="ECO:0000313" key="3">
    <source>
        <dbReference type="Proteomes" id="UP000823618"/>
    </source>
</evidence>
<dbReference type="Proteomes" id="UP000823618">
    <property type="component" value="Unassembled WGS sequence"/>
</dbReference>
<dbReference type="EMBL" id="JADIML010000007">
    <property type="protein sequence ID" value="MBO8462329.1"/>
    <property type="molecule type" value="Genomic_DNA"/>
</dbReference>
<dbReference type="InterPro" id="IPR006059">
    <property type="entry name" value="SBP"/>
</dbReference>
<reference evidence="2" key="2">
    <citation type="journal article" date="2021" name="PeerJ">
        <title>Extensive microbial diversity within the chicken gut microbiome revealed by metagenomics and culture.</title>
        <authorList>
            <person name="Gilroy R."/>
            <person name="Ravi A."/>
            <person name="Getino M."/>
            <person name="Pursley I."/>
            <person name="Horton D.L."/>
            <person name="Alikhan N.F."/>
            <person name="Baker D."/>
            <person name="Gharbi K."/>
            <person name="Hall N."/>
            <person name="Watson M."/>
            <person name="Adriaenssens E.M."/>
            <person name="Foster-Nyarko E."/>
            <person name="Jarju S."/>
            <person name="Secka A."/>
            <person name="Antonio M."/>
            <person name="Oren A."/>
            <person name="Chaudhuri R.R."/>
            <person name="La Ragione R."/>
            <person name="Hildebrand F."/>
            <person name="Pallen M.J."/>
        </authorList>
    </citation>
    <scope>NUCLEOTIDE SEQUENCE</scope>
    <source>
        <strain evidence="2">E3-2379</strain>
    </source>
</reference>
<dbReference type="AlphaFoldDB" id="A0A9D9HXN0"/>
<comment type="caution">
    <text evidence="2">The sequence shown here is derived from an EMBL/GenBank/DDBJ whole genome shotgun (WGS) entry which is preliminary data.</text>
</comment>
<keyword evidence="1" id="KW-0732">Signal</keyword>